<proteinExistence type="predicted"/>
<evidence type="ECO:0000313" key="3">
    <source>
        <dbReference type="Proteomes" id="UP001275436"/>
    </source>
</evidence>
<evidence type="ECO:0000256" key="1">
    <source>
        <dbReference type="SAM" id="MobiDB-lite"/>
    </source>
</evidence>
<dbReference type="EMBL" id="BSKO01000001">
    <property type="protein sequence ID" value="GLO66143.1"/>
    <property type="molecule type" value="Genomic_DNA"/>
</dbReference>
<accession>A0ABQ5TGZ9</accession>
<gene>
    <name evidence="2" type="primary">yonE</name>
    <name evidence="2" type="ORF">MACH08_19270</name>
</gene>
<keyword evidence="3" id="KW-1185">Reference proteome</keyword>
<sequence>MTDNVMDAETERQLNEYQDFVSNFIDGFTTKMFHDGIIAEVDMKQLQKYFANPDDNNGVLSDLAEYFFISSGEIHMMFELIESLPSLNYKINSHEKSEDHSKYISEINKTMRKIKHKPLTRDVLKQTALTGTLTGMWLGKKKNIYPYIFDDPTKVFPAYRKNGDWILFFDLNILDEYKEFYQNVIFENLSPYVTKKIYNNYKNGRDEHSRHVELPQDRTFVVHTQKLRRNQGLGTGWANSAMFDVLHKRKMKNVEQAIANKIINAIAILTIGNEKEPEKFGNKNLSPALKKKVFGGVRKALEAASSDGIPVVALPEFAKLAFPDVKTDGLNGNKFDHVNSDINTSLGMSGAITHGEGGNNASGKINLSIFYKRIGVLLEQLDSDMYQKMINLILPKTQSDNYFITYDKSEPLTTKEKVDVLLKLNSMGWSVKHLVDELEGVDWEQFLEQTMYETEELELQSRLLPYQSSYTTSSNEGAGAGEKSEEDLTPEGEATRTGDKNNL</sequence>
<organism evidence="2 3">
    <name type="scientific">Oceanobacillus kimchii</name>
    <dbReference type="NCBI Taxonomy" id="746691"/>
    <lineage>
        <taxon>Bacteria</taxon>
        <taxon>Bacillati</taxon>
        <taxon>Bacillota</taxon>
        <taxon>Bacilli</taxon>
        <taxon>Bacillales</taxon>
        <taxon>Bacillaceae</taxon>
        <taxon>Oceanobacillus</taxon>
    </lineage>
</organism>
<feature type="region of interest" description="Disordered" evidence="1">
    <location>
        <begin position="468"/>
        <end position="503"/>
    </location>
</feature>
<dbReference type="Proteomes" id="UP001275436">
    <property type="component" value="Unassembled WGS sequence"/>
</dbReference>
<feature type="compositionally biased region" description="Basic and acidic residues" evidence="1">
    <location>
        <begin position="493"/>
        <end position="503"/>
    </location>
</feature>
<name>A0ABQ5TGZ9_9BACI</name>
<reference evidence="2 3" key="1">
    <citation type="submission" date="2023-02" db="EMBL/GenBank/DDBJ databases">
        <title>Oceanobacillus kimchii IFOP_LL358 isolated form Alexandrium catenella lab strain.</title>
        <authorList>
            <person name="Gajardo G."/>
            <person name="Ueki S."/>
            <person name="Maruyama F."/>
        </authorList>
    </citation>
    <scope>NUCLEOTIDE SEQUENCE [LARGE SCALE GENOMIC DNA]</scope>
    <source>
        <strain evidence="2 3">IFOP_LL358</strain>
    </source>
</reference>
<evidence type="ECO:0008006" key="4">
    <source>
        <dbReference type="Google" id="ProtNLM"/>
    </source>
</evidence>
<comment type="caution">
    <text evidence="2">The sequence shown here is derived from an EMBL/GenBank/DDBJ whole genome shotgun (WGS) entry which is preliminary data.</text>
</comment>
<protein>
    <recommendedName>
        <fullName evidence="4">Portal protein</fullName>
    </recommendedName>
</protein>
<dbReference type="RefSeq" id="WP_317958026.1">
    <property type="nucleotide sequence ID" value="NZ_BSKO01000001.1"/>
</dbReference>
<evidence type="ECO:0000313" key="2">
    <source>
        <dbReference type="EMBL" id="GLO66143.1"/>
    </source>
</evidence>